<dbReference type="Proteomes" id="UP000287394">
    <property type="component" value="Chromosome"/>
</dbReference>
<proteinExistence type="predicted"/>
<reference evidence="2 3" key="1">
    <citation type="journal article" date="2019" name="Int. J. Syst. Evol. Microbiol.">
        <title>Capsulimonas corticalis gen. nov., sp. nov., an aerobic capsulated bacterium, of a novel bacterial order, Capsulimonadales ord. nov., of the class Armatimonadia of the phylum Armatimonadetes.</title>
        <authorList>
            <person name="Li J."/>
            <person name="Kudo C."/>
            <person name="Tonouchi A."/>
        </authorList>
    </citation>
    <scope>NUCLEOTIDE SEQUENCE [LARGE SCALE GENOMIC DNA]</scope>
    <source>
        <strain evidence="2 3">AX-7</strain>
    </source>
</reference>
<dbReference type="KEGG" id="ccot:CCAX7_57850"/>
<evidence type="ECO:0000313" key="2">
    <source>
        <dbReference type="EMBL" id="BDI33734.1"/>
    </source>
</evidence>
<sequence length="114" mass="12893">MMMSTIAMPLREFLDSGVEYVLVVREWDQWTIRSASRDGFWYLHAENRITGEGKRIVYPNWEARLKDVKMIKSLPGDDNSAHDGVPARDHPPTLGPAANASPLPPEACPEWLFA</sequence>
<keyword evidence="3" id="KW-1185">Reference proteome</keyword>
<name>A0A402D069_9BACT</name>
<dbReference type="AlphaFoldDB" id="A0A402D069"/>
<organism evidence="2 3">
    <name type="scientific">Capsulimonas corticalis</name>
    <dbReference type="NCBI Taxonomy" id="2219043"/>
    <lineage>
        <taxon>Bacteria</taxon>
        <taxon>Bacillati</taxon>
        <taxon>Armatimonadota</taxon>
        <taxon>Armatimonadia</taxon>
        <taxon>Capsulimonadales</taxon>
        <taxon>Capsulimonadaceae</taxon>
        <taxon>Capsulimonas</taxon>
    </lineage>
</organism>
<accession>A0A402D069</accession>
<feature type="region of interest" description="Disordered" evidence="1">
    <location>
        <begin position="74"/>
        <end position="108"/>
    </location>
</feature>
<evidence type="ECO:0000313" key="3">
    <source>
        <dbReference type="Proteomes" id="UP000287394"/>
    </source>
</evidence>
<dbReference type="EMBL" id="AP025739">
    <property type="protein sequence ID" value="BDI33734.1"/>
    <property type="molecule type" value="Genomic_DNA"/>
</dbReference>
<evidence type="ECO:0000256" key="1">
    <source>
        <dbReference type="SAM" id="MobiDB-lite"/>
    </source>
</evidence>
<feature type="compositionally biased region" description="Basic and acidic residues" evidence="1">
    <location>
        <begin position="79"/>
        <end position="91"/>
    </location>
</feature>
<dbReference type="RefSeq" id="WP_119322929.1">
    <property type="nucleotide sequence ID" value="NZ_AP025739.1"/>
</dbReference>
<gene>
    <name evidence="2" type="ORF">CCAX7_57850</name>
</gene>
<protein>
    <submittedName>
        <fullName evidence="2">Uncharacterized protein</fullName>
    </submittedName>
</protein>